<proteinExistence type="predicted"/>
<dbReference type="PANTHER" id="PTHR34115:SF5">
    <property type="entry name" value="PROTEIN, PUTATIVE-RELATED"/>
    <property type="match status" value="1"/>
</dbReference>
<keyword evidence="1" id="KW-0472">Membrane</keyword>
<keyword evidence="1" id="KW-0812">Transmembrane</keyword>
<keyword evidence="1" id="KW-1133">Transmembrane helix</keyword>
<evidence type="ECO:0000313" key="2">
    <source>
        <dbReference type="EMBL" id="ONI23287.1"/>
    </source>
</evidence>
<evidence type="ECO:0000256" key="1">
    <source>
        <dbReference type="SAM" id="Phobius"/>
    </source>
</evidence>
<dbReference type="Proteomes" id="UP000006882">
    <property type="component" value="Chromosome G2"/>
</dbReference>
<protein>
    <submittedName>
        <fullName evidence="2">Uncharacterized protein</fullName>
    </submittedName>
</protein>
<sequence length="195" mass="21850">MAAEIRYQWRSIVLHEHDSFIYVTFNILLINLAQQVPAPAPASTSTSASTHAILAFIVPILLTFVQIKFQGASSPFETHHTTTMVAIASLLAFSLAVGAKLRFPTHSPTYSSFAVGFSGLLSVASLLSLLLPDSWHHVPYMVFFMYLMSECFAGVRMIGRLAYQQAVHGFLCVLFYLFEHHRWVTRARQLPLTFV</sequence>
<dbReference type="Gramene" id="ONI23287">
    <property type="protein sequence ID" value="ONI23287"/>
    <property type="gene ID" value="PRUPE_2G180000"/>
</dbReference>
<gene>
    <name evidence="2" type="ORF">PRUPE_2G180000</name>
</gene>
<feature type="transmembrane region" description="Helical" evidence="1">
    <location>
        <begin position="161"/>
        <end position="178"/>
    </location>
</feature>
<reference evidence="2 3" key="1">
    <citation type="journal article" date="2013" name="Nat. Genet.">
        <title>The high-quality draft genome of peach (Prunus persica) identifies unique patterns of genetic diversity, domestication and genome evolution.</title>
        <authorList>
            <consortium name="International Peach Genome Initiative"/>
            <person name="Verde I."/>
            <person name="Abbott A.G."/>
            <person name="Scalabrin S."/>
            <person name="Jung S."/>
            <person name="Shu S."/>
            <person name="Marroni F."/>
            <person name="Zhebentyayeva T."/>
            <person name="Dettori M.T."/>
            <person name="Grimwood J."/>
            <person name="Cattonaro F."/>
            <person name="Zuccolo A."/>
            <person name="Rossini L."/>
            <person name="Jenkins J."/>
            <person name="Vendramin E."/>
            <person name="Meisel L.A."/>
            <person name="Decroocq V."/>
            <person name="Sosinski B."/>
            <person name="Prochnik S."/>
            <person name="Mitros T."/>
            <person name="Policriti A."/>
            <person name="Cipriani G."/>
            <person name="Dondini L."/>
            <person name="Ficklin S."/>
            <person name="Goodstein D.M."/>
            <person name="Xuan P."/>
            <person name="Del Fabbro C."/>
            <person name="Aramini V."/>
            <person name="Copetti D."/>
            <person name="Gonzalez S."/>
            <person name="Horner D.S."/>
            <person name="Falchi R."/>
            <person name="Lucas S."/>
            <person name="Mica E."/>
            <person name="Maldonado J."/>
            <person name="Lazzari B."/>
            <person name="Bielenberg D."/>
            <person name="Pirona R."/>
            <person name="Miculan M."/>
            <person name="Barakat A."/>
            <person name="Testolin R."/>
            <person name="Stella A."/>
            <person name="Tartarini S."/>
            <person name="Tonutti P."/>
            <person name="Arus P."/>
            <person name="Orellana A."/>
            <person name="Wells C."/>
            <person name="Main D."/>
            <person name="Vizzotto G."/>
            <person name="Silva H."/>
            <person name="Salamini F."/>
            <person name="Schmutz J."/>
            <person name="Morgante M."/>
            <person name="Rokhsar D.S."/>
        </authorList>
    </citation>
    <scope>NUCLEOTIDE SEQUENCE [LARGE SCALE GENOMIC DNA]</scope>
    <source>
        <strain evidence="3">cv. Nemared</strain>
    </source>
</reference>
<feature type="transmembrane region" description="Helical" evidence="1">
    <location>
        <begin position="81"/>
        <end position="99"/>
    </location>
</feature>
<keyword evidence="3" id="KW-1185">Reference proteome</keyword>
<dbReference type="EMBL" id="CM007652">
    <property type="protein sequence ID" value="ONI23287.1"/>
    <property type="molecule type" value="Genomic_DNA"/>
</dbReference>
<dbReference type="PANTHER" id="PTHR34115">
    <property type="entry name" value="PROTEIN, PUTATIVE-RELATED"/>
    <property type="match status" value="1"/>
</dbReference>
<feature type="transmembrane region" description="Helical" evidence="1">
    <location>
        <begin position="111"/>
        <end position="131"/>
    </location>
</feature>
<dbReference type="InterPro" id="IPR053258">
    <property type="entry name" value="Ca-permeable_cation_channel"/>
</dbReference>
<name>A0A251QHH3_PRUPE</name>
<evidence type="ECO:0000313" key="3">
    <source>
        <dbReference type="Proteomes" id="UP000006882"/>
    </source>
</evidence>
<feature type="transmembrane region" description="Helical" evidence="1">
    <location>
        <begin position="48"/>
        <end position="69"/>
    </location>
</feature>
<organism evidence="2 3">
    <name type="scientific">Prunus persica</name>
    <name type="common">Peach</name>
    <name type="synonym">Amygdalus persica</name>
    <dbReference type="NCBI Taxonomy" id="3760"/>
    <lineage>
        <taxon>Eukaryota</taxon>
        <taxon>Viridiplantae</taxon>
        <taxon>Streptophyta</taxon>
        <taxon>Embryophyta</taxon>
        <taxon>Tracheophyta</taxon>
        <taxon>Spermatophyta</taxon>
        <taxon>Magnoliopsida</taxon>
        <taxon>eudicotyledons</taxon>
        <taxon>Gunneridae</taxon>
        <taxon>Pentapetalae</taxon>
        <taxon>rosids</taxon>
        <taxon>fabids</taxon>
        <taxon>Rosales</taxon>
        <taxon>Rosaceae</taxon>
        <taxon>Amygdaloideae</taxon>
        <taxon>Amygdaleae</taxon>
        <taxon>Prunus</taxon>
    </lineage>
</organism>
<accession>A0A251QHH3</accession>
<dbReference type="AlphaFoldDB" id="A0A251QHH3"/>